<proteinExistence type="predicted"/>
<keyword evidence="5" id="KW-1185">Reference proteome</keyword>
<evidence type="ECO:0000256" key="1">
    <source>
        <dbReference type="SAM" id="MobiDB-lite"/>
    </source>
</evidence>
<dbReference type="SMART" id="SM00318">
    <property type="entry name" value="SNc"/>
    <property type="match status" value="1"/>
</dbReference>
<evidence type="ECO:0000256" key="2">
    <source>
        <dbReference type="SAM" id="SignalP"/>
    </source>
</evidence>
<feature type="compositionally biased region" description="Pro residues" evidence="1">
    <location>
        <begin position="291"/>
        <end position="302"/>
    </location>
</feature>
<dbReference type="EMBL" id="JBHMAX010000005">
    <property type="protein sequence ID" value="MFB9730944.1"/>
    <property type="molecule type" value="Genomic_DNA"/>
</dbReference>
<name>A0ABV5UZF4_9MICO</name>
<dbReference type="InterPro" id="IPR016071">
    <property type="entry name" value="Staphylococal_nuclease_OB-fold"/>
</dbReference>
<feature type="compositionally biased region" description="Basic and acidic residues" evidence="1">
    <location>
        <begin position="249"/>
        <end position="289"/>
    </location>
</feature>
<dbReference type="Proteomes" id="UP001589613">
    <property type="component" value="Unassembled WGS sequence"/>
</dbReference>
<keyword evidence="2" id="KW-0732">Signal</keyword>
<dbReference type="SUPFAM" id="SSF50199">
    <property type="entry name" value="Staphylococcal nuclease"/>
    <property type="match status" value="1"/>
</dbReference>
<dbReference type="Pfam" id="PF00565">
    <property type="entry name" value="SNase"/>
    <property type="match status" value="1"/>
</dbReference>
<evidence type="ECO:0000259" key="3">
    <source>
        <dbReference type="PROSITE" id="PS50830"/>
    </source>
</evidence>
<organism evidence="4 5">
    <name type="scientific">Ornithinimicrobium kibberense</name>
    <dbReference type="NCBI Taxonomy" id="282060"/>
    <lineage>
        <taxon>Bacteria</taxon>
        <taxon>Bacillati</taxon>
        <taxon>Actinomycetota</taxon>
        <taxon>Actinomycetes</taxon>
        <taxon>Micrococcales</taxon>
        <taxon>Ornithinimicrobiaceae</taxon>
        <taxon>Ornithinimicrobium</taxon>
    </lineage>
</organism>
<comment type="caution">
    <text evidence="4">The sequence shown here is derived from an EMBL/GenBank/DDBJ whole genome shotgun (WGS) entry which is preliminary data.</text>
</comment>
<feature type="domain" description="TNase-like" evidence="3">
    <location>
        <begin position="27"/>
        <end position="159"/>
    </location>
</feature>
<dbReference type="InterPro" id="IPR002071">
    <property type="entry name" value="Thermonucl_AS"/>
</dbReference>
<dbReference type="PROSITE" id="PS01284">
    <property type="entry name" value="TNASE_2"/>
    <property type="match status" value="1"/>
</dbReference>
<feature type="signal peptide" evidence="2">
    <location>
        <begin position="1"/>
        <end position="19"/>
    </location>
</feature>
<reference evidence="4 5" key="1">
    <citation type="submission" date="2024-09" db="EMBL/GenBank/DDBJ databases">
        <authorList>
            <person name="Sun Q."/>
            <person name="Mori K."/>
        </authorList>
    </citation>
    <scope>NUCLEOTIDE SEQUENCE [LARGE SCALE GENOMIC DNA]</scope>
    <source>
        <strain evidence="4 5">JCM 12763</strain>
    </source>
</reference>
<evidence type="ECO:0000313" key="5">
    <source>
        <dbReference type="Proteomes" id="UP001589613"/>
    </source>
</evidence>
<dbReference type="PROSITE" id="PS01123">
    <property type="entry name" value="TNASE_1"/>
    <property type="match status" value="1"/>
</dbReference>
<dbReference type="PROSITE" id="PS50830">
    <property type="entry name" value="TNASE_3"/>
    <property type="match status" value="1"/>
</dbReference>
<feature type="region of interest" description="Disordered" evidence="1">
    <location>
        <begin position="240"/>
        <end position="340"/>
    </location>
</feature>
<dbReference type="Gene3D" id="2.40.50.90">
    <property type="match status" value="1"/>
</dbReference>
<accession>A0ABV5UZF4</accession>
<protein>
    <submittedName>
        <fullName evidence="4">Thermonuclease family protein</fullName>
    </submittedName>
</protein>
<feature type="chain" id="PRO_5046240507" evidence="2">
    <location>
        <begin position="20"/>
        <end position="340"/>
    </location>
</feature>
<evidence type="ECO:0000313" key="4">
    <source>
        <dbReference type="EMBL" id="MFB9730944.1"/>
    </source>
</evidence>
<sequence>MKWLLGTAVLGLGVTVAVGVTANSAIDEEVVTVHRVVDGDTLDVLRDGETVRVRLLNVDTPETKHPGKAVECLGPEATAFLADRLPAGTEVELEYDQERTDRYGRDLAGVFLDDSLVNAEIARAGLGVPVYFAPNDLFLDDVEAALEEAQAAGRGMYDPEQECTFAARAQQVEDQVVQAEDAAQADPAAAEETATEAVEAAEGLLVLLADVEPDTLAAAGLTTGELDRLRQDVRGMRTRAQAVHAAAVEAREEAEREKERAAEEKRKAEEKAEREREEKAAQEAAEREAPQPAPQPPPPPANQPGAGYTGCRAYVGGPYVDDQGRHYTPIDCETKQSLVP</sequence>
<dbReference type="InterPro" id="IPR035437">
    <property type="entry name" value="SNase_OB-fold_sf"/>
</dbReference>
<dbReference type="RefSeq" id="WP_181409634.1">
    <property type="nucleotide sequence ID" value="NZ_JBHMAX010000005.1"/>
</dbReference>
<gene>
    <name evidence="4" type="ORF">ACFFN0_02675</name>
</gene>